<keyword evidence="3" id="KW-1185">Reference proteome</keyword>
<dbReference type="Proteomes" id="UP000567885">
    <property type="component" value="Unassembled WGS sequence"/>
</dbReference>
<evidence type="ECO:0000256" key="1">
    <source>
        <dbReference type="SAM" id="MobiDB-lite"/>
    </source>
</evidence>
<feature type="compositionally biased region" description="Basic and acidic residues" evidence="1">
    <location>
        <begin position="228"/>
        <end position="242"/>
    </location>
</feature>
<dbReference type="EMBL" id="JAAGWQ010000051">
    <property type="protein sequence ID" value="KAF5673876.1"/>
    <property type="molecule type" value="Genomic_DNA"/>
</dbReference>
<accession>A0A8H5WVQ9</accession>
<name>A0A8H5WVQ9_FUSHE</name>
<dbReference type="AlphaFoldDB" id="A0A8H5WVQ9"/>
<sequence length="242" mass="26896">MYPALERTTRRGRLVDCVQFKISAAGHEIEHDLYLALGSCRPTKRTGADFPGCDDPNVRIRPGEDYYSFSRLCQLALGATRPRASSKGVYVAHITTLDQGQEKVIRDQVDFMRFVTELRNSITRMNDYQTTVLGLAIEESVQDRLANVTDNADIELAGKDSGLPLAQLSRDEAVADGFLPPEYHEKAQTSNSTPSPEDPPLAQLSRDEAVGIPRESPHQRRGTGHGGRSREPSRGRFRSESR</sequence>
<proteinExistence type="predicted"/>
<feature type="region of interest" description="Disordered" evidence="1">
    <location>
        <begin position="184"/>
        <end position="242"/>
    </location>
</feature>
<comment type="caution">
    <text evidence="2">The sequence shown here is derived from an EMBL/GenBank/DDBJ whole genome shotgun (WGS) entry which is preliminary data.</text>
</comment>
<gene>
    <name evidence="2" type="ORF">FHETE_3263</name>
</gene>
<protein>
    <submittedName>
        <fullName evidence="2">Uncharacterized protein</fullName>
    </submittedName>
</protein>
<organism evidence="2 3">
    <name type="scientific">Fusarium heterosporum</name>
    <dbReference type="NCBI Taxonomy" id="42747"/>
    <lineage>
        <taxon>Eukaryota</taxon>
        <taxon>Fungi</taxon>
        <taxon>Dikarya</taxon>
        <taxon>Ascomycota</taxon>
        <taxon>Pezizomycotina</taxon>
        <taxon>Sordariomycetes</taxon>
        <taxon>Hypocreomycetidae</taxon>
        <taxon>Hypocreales</taxon>
        <taxon>Nectriaceae</taxon>
        <taxon>Fusarium</taxon>
        <taxon>Fusarium heterosporum species complex</taxon>
    </lineage>
</organism>
<reference evidence="2 3" key="1">
    <citation type="submission" date="2020-05" db="EMBL/GenBank/DDBJ databases">
        <title>Identification and distribution of gene clusters putatively required for synthesis of sphingolipid metabolism inhibitors in phylogenetically diverse species of the filamentous fungus Fusarium.</title>
        <authorList>
            <person name="Kim H.-S."/>
            <person name="Busman M."/>
            <person name="Brown D.W."/>
            <person name="Divon H."/>
            <person name="Uhlig S."/>
            <person name="Proctor R.H."/>
        </authorList>
    </citation>
    <scope>NUCLEOTIDE SEQUENCE [LARGE SCALE GENOMIC DNA]</scope>
    <source>
        <strain evidence="2 3">NRRL 20693</strain>
    </source>
</reference>
<evidence type="ECO:0000313" key="3">
    <source>
        <dbReference type="Proteomes" id="UP000567885"/>
    </source>
</evidence>
<evidence type="ECO:0000313" key="2">
    <source>
        <dbReference type="EMBL" id="KAF5673876.1"/>
    </source>
</evidence>